<name>A0A2H0TF57_9BACT</name>
<keyword evidence="1" id="KW-0472">Membrane</keyword>
<feature type="transmembrane region" description="Helical" evidence="1">
    <location>
        <begin position="12"/>
        <end position="32"/>
    </location>
</feature>
<organism evidence="2 3">
    <name type="scientific">Candidatus Niyogibacteria bacterium CG10_big_fil_rev_8_21_14_0_10_42_19</name>
    <dbReference type="NCBI Taxonomy" id="1974725"/>
    <lineage>
        <taxon>Bacteria</taxon>
        <taxon>Candidatus Niyogiibacteriota</taxon>
    </lineage>
</organism>
<sequence>MTKGFSLLEIIIYITILTMMLAVVTNSSILLSSSFVRARISKEVSNQGRSAMERMMREVRLASEIVEDGSVLGTSPGTLKLNTVISSSDDTPQTLEFFVRGPDLIIKEGGGQERTLTSGIKITNLVFYKITASSTSQGAKIEFTAEKTNGKYTYSGDFSGTAVLRGSY</sequence>
<keyword evidence="1" id="KW-1133">Transmembrane helix</keyword>
<gene>
    <name evidence="2" type="ORF">COU46_02880</name>
</gene>
<comment type="caution">
    <text evidence="2">The sequence shown here is derived from an EMBL/GenBank/DDBJ whole genome shotgun (WGS) entry which is preliminary data.</text>
</comment>
<evidence type="ECO:0008006" key="4">
    <source>
        <dbReference type="Google" id="ProtNLM"/>
    </source>
</evidence>
<reference evidence="3" key="1">
    <citation type="submission" date="2017-09" db="EMBL/GenBank/DDBJ databases">
        <title>Depth-based differentiation of microbial function through sediment-hosted aquifers and enrichment of novel symbionts in the deep terrestrial subsurface.</title>
        <authorList>
            <person name="Probst A.J."/>
            <person name="Ladd B."/>
            <person name="Jarett J.K."/>
            <person name="Geller-Mcgrath D.E."/>
            <person name="Sieber C.M.K."/>
            <person name="Emerson J.B."/>
            <person name="Anantharaman K."/>
            <person name="Thomas B.C."/>
            <person name="Malmstrom R."/>
            <person name="Stieglmeier M."/>
            <person name="Klingl A."/>
            <person name="Woyke T."/>
            <person name="Ryan C.M."/>
            <person name="Banfield J.F."/>
        </authorList>
    </citation>
    <scope>NUCLEOTIDE SEQUENCE [LARGE SCALE GENOMIC DNA]</scope>
</reference>
<dbReference type="EMBL" id="PFCN01000033">
    <property type="protein sequence ID" value="PIR70187.1"/>
    <property type="molecule type" value="Genomic_DNA"/>
</dbReference>
<evidence type="ECO:0000313" key="3">
    <source>
        <dbReference type="Proteomes" id="UP000229383"/>
    </source>
</evidence>
<dbReference type="AlphaFoldDB" id="A0A2H0TF57"/>
<proteinExistence type="predicted"/>
<dbReference type="Proteomes" id="UP000229383">
    <property type="component" value="Unassembled WGS sequence"/>
</dbReference>
<evidence type="ECO:0000256" key="1">
    <source>
        <dbReference type="SAM" id="Phobius"/>
    </source>
</evidence>
<keyword evidence="1" id="KW-0812">Transmembrane</keyword>
<accession>A0A2H0TF57</accession>
<protein>
    <recommendedName>
        <fullName evidence="4">Prepilin-type N-terminal cleavage/methylation domain-containing protein</fullName>
    </recommendedName>
</protein>
<evidence type="ECO:0000313" key="2">
    <source>
        <dbReference type="EMBL" id="PIR70187.1"/>
    </source>
</evidence>